<reference evidence="4 6" key="1">
    <citation type="submission" date="2019-03" db="EMBL/GenBank/DDBJ databases">
        <title>Wolbachia endosymbiont of Haematobia irritans wIrr.</title>
        <authorList>
            <person name="Parry R.H."/>
            <person name="Asgari S."/>
        </authorList>
    </citation>
    <scope>NUCLEOTIDE SEQUENCE [LARGE SCALE GENOMIC DNA]</scope>
    <source>
        <strain evidence="6">wIrr</strain>
        <strain evidence="4">WIrr</strain>
    </source>
</reference>
<dbReference type="Pfam" id="PF10073">
    <property type="entry name" value="GapR_DNA-bd"/>
    <property type="match status" value="1"/>
</dbReference>
<dbReference type="AlphaFoldDB" id="A0A6H2NTW2"/>
<dbReference type="Proteomes" id="UP000422744">
    <property type="component" value="Chromosome"/>
</dbReference>
<evidence type="ECO:0000313" key="4">
    <source>
        <dbReference type="EMBL" id="QGT15949.1"/>
    </source>
</evidence>
<keyword evidence="2" id="KW-0175">Coiled coil</keyword>
<dbReference type="GO" id="GO:0003677">
    <property type="term" value="F:DNA binding"/>
    <property type="evidence" value="ECO:0007669"/>
    <property type="project" value="InterPro"/>
</dbReference>
<reference evidence="5" key="2">
    <citation type="submission" date="2019-07" db="EMBL/GenBank/DDBJ databases">
        <title>Genome assemblies of Wolbachia strains wAlbA and wAlbB in wild caught Aedes albopictus specimens.</title>
        <authorList>
            <person name="Kulkarni A."/>
            <person name="Yu W."/>
            <person name="Xue R.-D."/>
            <person name="Ma Y."/>
            <person name="Xu J."/>
        </authorList>
    </citation>
    <scope>NUCLEOTIDE SEQUENCE</scope>
    <source>
        <strain evidence="5">FL2016</strain>
    </source>
</reference>
<dbReference type="InterPro" id="IPR018753">
    <property type="entry name" value="GapR-like"/>
</dbReference>
<dbReference type="SMR" id="A0A6H2NTW2"/>
<sequence>MEDTVKITAEELKGYIERIEKLEQEKRDVQDHIRDVYAKAADEGWDIKVMKQIIRLRKMDDDDREEQEILLDTYKRALGMSYEEELSE</sequence>
<dbReference type="NCBIfam" id="NF010247">
    <property type="entry name" value="PRK13694.1"/>
    <property type="match status" value="1"/>
</dbReference>
<evidence type="ECO:0000256" key="1">
    <source>
        <dbReference type="HAMAP-Rule" id="MF_00797"/>
    </source>
</evidence>
<name>A0A6H2NTW2_WOLPI</name>
<accession>A0A6H2NTW2</accession>
<protein>
    <recommendedName>
        <fullName evidence="1">UPF0335 protein COM43_003360</fullName>
    </recommendedName>
</protein>
<feature type="domain" description="GapR-like DNA-binding" evidence="3">
    <location>
        <begin position="8"/>
        <end position="79"/>
    </location>
</feature>
<dbReference type="EMBL" id="NWVK02000170">
    <property type="protein sequence ID" value="TVS87742.1"/>
    <property type="molecule type" value="Genomic_DNA"/>
</dbReference>
<feature type="coiled-coil region" evidence="2">
    <location>
        <begin position="5"/>
        <end position="39"/>
    </location>
</feature>
<evidence type="ECO:0000313" key="5">
    <source>
        <dbReference type="EMBL" id="TVS87742.1"/>
    </source>
</evidence>
<dbReference type="HAMAP" id="MF_00797">
    <property type="entry name" value="UPF0335"/>
    <property type="match status" value="1"/>
</dbReference>
<proteinExistence type="inferred from homology"/>
<dbReference type="GeneID" id="70036043"/>
<evidence type="ECO:0000259" key="3">
    <source>
        <dbReference type="Pfam" id="PF10073"/>
    </source>
</evidence>
<organism evidence="5">
    <name type="scientific">Wolbachia pipientis</name>
    <dbReference type="NCBI Taxonomy" id="955"/>
    <lineage>
        <taxon>Bacteria</taxon>
        <taxon>Pseudomonadati</taxon>
        <taxon>Pseudomonadota</taxon>
        <taxon>Alphaproteobacteria</taxon>
        <taxon>Rickettsiales</taxon>
        <taxon>Anaplasmataceae</taxon>
        <taxon>Wolbachieae</taxon>
        <taxon>Wolbachia</taxon>
    </lineage>
</organism>
<evidence type="ECO:0000313" key="6">
    <source>
        <dbReference type="Proteomes" id="UP000422744"/>
    </source>
</evidence>
<dbReference type="EMBL" id="CP037426">
    <property type="protein sequence ID" value="QGT15949.1"/>
    <property type="molecule type" value="Genomic_DNA"/>
</dbReference>
<dbReference type="Proteomes" id="UP000217566">
    <property type="component" value="Unassembled WGS sequence"/>
</dbReference>
<gene>
    <name evidence="5" type="ORF">COM43_003360</name>
    <name evidence="4" type="ORF">E0495_01270</name>
</gene>
<evidence type="ECO:0000256" key="2">
    <source>
        <dbReference type="SAM" id="Coils"/>
    </source>
</evidence>
<comment type="similarity">
    <text evidence="1">Belongs to the UPF0335 family.</text>
</comment>
<dbReference type="InterPro" id="IPR046367">
    <property type="entry name" value="GapR-like_DNA-bd"/>
</dbReference>
<dbReference type="RefSeq" id="WP_010082293.1">
    <property type="nucleotide sequence ID" value="NZ_AP028948.1"/>
</dbReference>